<gene>
    <name evidence="2" type="ORF">CHX27_12165</name>
</gene>
<feature type="domain" description="GP-PDE" evidence="1">
    <location>
        <begin position="1"/>
        <end position="225"/>
    </location>
</feature>
<comment type="caution">
    <text evidence="2">The sequence shown here is derived from an EMBL/GenBank/DDBJ whole genome shotgun (WGS) entry which is preliminary data.</text>
</comment>
<reference evidence="2 3" key="1">
    <citation type="submission" date="2017-07" db="EMBL/GenBank/DDBJ databases">
        <title>Flavobacterium cyanobacteriorum sp. nov., isolated from cyanobacterial aggregates in a eutrophic lake.</title>
        <authorList>
            <person name="Cai H."/>
        </authorList>
    </citation>
    <scope>NUCLEOTIDE SEQUENCE [LARGE SCALE GENOMIC DNA]</scope>
    <source>
        <strain evidence="2 3">TH167</strain>
    </source>
</reference>
<sequence length="225" mass="25854">MLKIGHRGIPTQFLENSLKGFEYCSEFGANGIEYDVRTDRDGVFWIMHDRSTKRTCTEAVLLADTATALLEQIRMCDGSTIPKLRTVLERFPNLLHNMELKTTAAAALISFLDETLAEVRFPKEQIVLTSFLPENWPIFAQSRYRFGCLFEHINEQDIAHIAELQPEFVVLNHAFAEEKTVRSCVDSKLKVWLYTVNDRAAVRFWKSTELIDGIISDDFTLLNEM</sequence>
<dbReference type="Proteomes" id="UP000216035">
    <property type="component" value="Unassembled WGS sequence"/>
</dbReference>
<organism evidence="2 3">
    <name type="scientific">Flavobacterium aurantiibacter</name>
    <dbReference type="NCBI Taxonomy" id="2023067"/>
    <lineage>
        <taxon>Bacteria</taxon>
        <taxon>Pseudomonadati</taxon>
        <taxon>Bacteroidota</taxon>
        <taxon>Flavobacteriia</taxon>
        <taxon>Flavobacteriales</taxon>
        <taxon>Flavobacteriaceae</taxon>
        <taxon>Flavobacterium</taxon>
    </lineage>
</organism>
<dbReference type="SUPFAM" id="SSF51695">
    <property type="entry name" value="PLC-like phosphodiesterases"/>
    <property type="match status" value="1"/>
</dbReference>
<dbReference type="EMBL" id="NOXX01000215">
    <property type="protein sequence ID" value="OYQ42251.1"/>
    <property type="molecule type" value="Genomic_DNA"/>
</dbReference>
<dbReference type="PANTHER" id="PTHR46211">
    <property type="entry name" value="GLYCEROPHOSPHORYL DIESTER PHOSPHODIESTERASE"/>
    <property type="match status" value="1"/>
</dbReference>
<dbReference type="Pfam" id="PF03009">
    <property type="entry name" value="GDPD"/>
    <property type="match status" value="1"/>
</dbReference>
<name>A0A255ZLF1_9FLAO</name>
<dbReference type="PANTHER" id="PTHR46211:SF14">
    <property type="entry name" value="GLYCEROPHOSPHODIESTER PHOSPHODIESTERASE"/>
    <property type="match status" value="1"/>
</dbReference>
<dbReference type="RefSeq" id="WP_094487047.1">
    <property type="nucleotide sequence ID" value="NZ_NOXX01000215.1"/>
</dbReference>
<accession>A0A255ZLF1</accession>
<dbReference type="GO" id="GO:0006629">
    <property type="term" value="P:lipid metabolic process"/>
    <property type="evidence" value="ECO:0007669"/>
    <property type="project" value="InterPro"/>
</dbReference>
<evidence type="ECO:0000259" key="1">
    <source>
        <dbReference type="PROSITE" id="PS51704"/>
    </source>
</evidence>
<dbReference type="AlphaFoldDB" id="A0A255ZLF1"/>
<dbReference type="InterPro" id="IPR017946">
    <property type="entry name" value="PLC-like_Pdiesterase_TIM-brl"/>
</dbReference>
<evidence type="ECO:0000313" key="3">
    <source>
        <dbReference type="Proteomes" id="UP000216035"/>
    </source>
</evidence>
<dbReference type="OrthoDB" id="384721at2"/>
<dbReference type="Gene3D" id="3.20.20.190">
    <property type="entry name" value="Phosphatidylinositol (PI) phosphodiesterase"/>
    <property type="match status" value="1"/>
</dbReference>
<dbReference type="PROSITE" id="PS51704">
    <property type="entry name" value="GP_PDE"/>
    <property type="match status" value="1"/>
</dbReference>
<dbReference type="InterPro" id="IPR030395">
    <property type="entry name" value="GP_PDE_dom"/>
</dbReference>
<dbReference type="CDD" id="cd08556">
    <property type="entry name" value="GDPD"/>
    <property type="match status" value="1"/>
</dbReference>
<keyword evidence="3" id="KW-1185">Reference proteome</keyword>
<proteinExistence type="predicted"/>
<dbReference type="GO" id="GO:0008081">
    <property type="term" value="F:phosphoric diester hydrolase activity"/>
    <property type="evidence" value="ECO:0007669"/>
    <property type="project" value="InterPro"/>
</dbReference>
<evidence type="ECO:0000313" key="2">
    <source>
        <dbReference type="EMBL" id="OYQ42251.1"/>
    </source>
</evidence>
<protein>
    <recommendedName>
        <fullName evidence="1">GP-PDE domain-containing protein</fullName>
    </recommendedName>
</protein>